<evidence type="ECO:0000256" key="4">
    <source>
        <dbReference type="PROSITE-ProRule" id="PRU00742"/>
    </source>
</evidence>
<dbReference type="EC" id="3.5.3.11" evidence="5"/>
<dbReference type="SUPFAM" id="SSF52768">
    <property type="entry name" value="Arginase/deacetylase"/>
    <property type="match status" value="1"/>
</dbReference>
<dbReference type="CDD" id="cd11593">
    <property type="entry name" value="Agmatinase-like_2"/>
    <property type="match status" value="1"/>
</dbReference>
<evidence type="ECO:0000313" key="6">
    <source>
        <dbReference type="Proteomes" id="UP000007519"/>
    </source>
</evidence>
<dbReference type="PRINTS" id="PR00116">
    <property type="entry name" value="ARGINASE"/>
</dbReference>
<feature type="binding site" evidence="3">
    <location>
        <position position="175"/>
    </location>
    <ligand>
        <name>Mn(2+)</name>
        <dbReference type="ChEBI" id="CHEBI:29035"/>
        <label>1</label>
    </ligand>
</feature>
<gene>
    <name evidence="5" type="primary">speB</name>
    <name evidence="5" type="ordered locus">SGRA_1425</name>
</gene>
<dbReference type="GO" id="GO:0008783">
    <property type="term" value="F:agmatinase activity"/>
    <property type="evidence" value="ECO:0007669"/>
    <property type="project" value="UniProtKB-EC"/>
</dbReference>
<dbReference type="GO" id="GO:0046872">
    <property type="term" value="F:metal ion binding"/>
    <property type="evidence" value="ECO:0007669"/>
    <property type="project" value="UniProtKB-KW"/>
</dbReference>
<accession>H6L7T9</accession>
<dbReference type="PIRSF" id="PIRSF036979">
    <property type="entry name" value="Arginase"/>
    <property type="match status" value="1"/>
</dbReference>
<feature type="binding site" evidence="3">
    <location>
        <position position="266"/>
    </location>
    <ligand>
        <name>Mn(2+)</name>
        <dbReference type="ChEBI" id="CHEBI:29035"/>
        <label>1</label>
    </ligand>
</feature>
<evidence type="ECO:0000256" key="3">
    <source>
        <dbReference type="PIRSR" id="PIRSR036979-1"/>
    </source>
</evidence>
<dbReference type="AlphaFoldDB" id="H6L7T9"/>
<feature type="binding site" evidence="3">
    <location>
        <position position="177"/>
    </location>
    <ligand>
        <name>Mn(2+)</name>
        <dbReference type="ChEBI" id="CHEBI:29035"/>
        <label>1</label>
    </ligand>
</feature>
<comment type="similarity">
    <text evidence="4">Belongs to the arginase family.</text>
</comment>
<dbReference type="Proteomes" id="UP000007519">
    <property type="component" value="Chromosome"/>
</dbReference>
<feature type="binding site" evidence="3">
    <location>
        <position position="173"/>
    </location>
    <ligand>
        <name>Mn(2+)</name>
        <dbReference type="ChEBI" id="CHEBI:29035"/>
        <label>1</label>
    </ligand>
</feature>
<dbReference type="HOGENOM" id="CLU_039478_0_2_10"/>
<sequence>MSIQDFDPSGFALKNDNFIGLPFTEESANLVLLPVPWEATVSYSAGTAEGPANILEASYQLDLYLADCPNAYKMGIYMRQPDTQILAQSQAARSLASRHIDALEAGEGGNEAARLAVNSACEKLENWVYQQAKDLLAQGKYVGLLGGDHSTPLGYLRALAERHEEGFAILQIDAHCDLREAYEGFTYSHASIFYNALEQMPKLSLVQMGIRDYCHEEVDYIKQQGERIQVLFDQDLARGKMRGLSFEELVLPFIKSLPQKIYISFDIDGLRPELCPNTGTPVVGGFDLAEVSYIFELLAQAGKELIGFDLCEVGSATEWDGNVGARVCYQLAALLARTQALV</sequence>
<keyword evidence="3" id="KW-0464">Manganese</keyword>
<dbReference type="STRING" id="984262.SGRA_1425"/>
<dbReference type="KEGG" id="sgn:SGRA_1425"/>
<evidence type="ECO:0000256" key="2">
    <source>
        <dbReference type="ARBA" id="ARBA00022801"/>
    </source>
</evidence>
<evidence type="ECO:0000256" key="1">
    <source>
        <dbReference type="ARBA" id="ARBA00022723"/>
    </source>
</evidence>
<dbReference type="eggNOG" id="COG0010">
    <property type="taxonomic scope" value="Bacteria"/>
</dbReference>
<dbReference type="InterPro" id="IPR006035">
    <property type="entry name" value="Ureohydrolase"/>
</dbReference>
<evidence type="ECO:0000313" key="5">
    <source>
        <dbReference type="EMBL" id="AFC24160.1"/>
    </source>
</evidence>
<name>H6L7T9_SAPGL</name>
<dbReference type="Pfam" id="PF00491">
    <property type="entry name" value="Arginase"/>
    <property type="match status" value="1"/>
</dbReference>
<dbReference type="PROSITE" id="PS51409">
    <property type="entry name" value="ARGINASE_2"/>
    <property type="match status" value="1"/>
</dbReference>
<protein>
    <submittedName>
        <fullName evidence="5">Arginase/agmatinase/formiminoglutamase</fullName>
        <ecNumber evidence="5">3.5.3.11</ecNumber>
    </submittedName>
</protein>
<keyword evidence="6" id="KW-1185">Reference proteome</keyword>
<feature type="binding site" evidence="3">
    <location>
        <position position="268"/>
    </location>
    <ligand>
        <name>Mn(2+)</name>
        <dbReference type="ChEBI" id="CHEBI:29035"/>
        <label>1</label>
    </ligand>
</feature>
<dbReference type="Gene3D" id="3.40.800.10">
    <property type="entry name" value="Ureohydrolase domain"/>
    <property type="match status" value="1"/>
</dbReference>
<dbReference type="OrthoDB" id="9788689at2"/>
<feature type="binding site" evidence="3">
    <location>
        <position position="149"/>
    </location>
    <ligand>
        <name>Mn(2+)</name>
        <dbReference type="ChEBI" id="CHEBI:29035"/>
        <label>1</label>
    </ligand>
</feature>
<keyword evidence="2 5" id="KW-0378">Hydrolase</keyword>
<reference evidence="5 6" key="1">
    <citation type="journal article" date="2012" name="Stand. Genomic Sci.">
        <title>Complete genome sequencing and analysis of Saprospira grandis str. Lewin, a predatory marine bacterium.</title>
        <authorList>
            <person name="Saw J.H."/>
            <person name="Yuryev A."/>
            <person name="Kanbe M."/>
            <person name="Hou S."/>
            <person name="Young A.G."/>
            <person name="Aizawa S."/>
            <person name="Alam M."/>
        </authorList>
    </citation>
    <scope>NUCLEOTIDE SEQUENCE [LARGE SCALE GENOMIC DNA]</scope>
    <source>
        <strain evidence="5 6">Lewin</strain>
    </source>
</reference>
<dbReference type="PANTHER" id="PTHR11358:SF26">
    <property type="entry name" value="GUANIDINO ACID HYDROLASE, MITOCHONDRIAL"/>
    <property type="match status" value="1"/>
</dbReference>
<dbReference type="EMBL" id="CP002831">
    <property type="protein sequence ID" value="AFC24160.1"/>
    <property type="molecule type" value="Genomic_DNA"/>
</dbReference>
<dbReference type="GO" id="GO:0033389">
    <property type="term" value="P:putrescine biosynthetic process from arginine, via agmatine"/>
    <property type="evidence" value="ECO:0007669"/>
    <property type="project" value="TreeGrafter"/>
</dbReference>
<dbReference type="InterPro" id="IPR023696">
    <property type="entry name" value="Ureohydrolase_dom_sf"/>
</dbReference>
<dbReference type="PANTHER" id="PTHR11358">
    <property type="entry name" value="ARGINASE/AGMATINASE"/>
    <property type="match status" value="1"/>
</dbReference>
<proteinExistence type="inferred from homology"/>
<dbReference type="RefSeq" id="WP_015691797.1">
    <property type="nucleotide sequence ID" value="NC_016940.1"/>
</dbReference>
<comment type="cofactor">
    <cofactor evidence="3">
        <name>Mn(2+)</name>
        <dbReference type="ChEBI" id="CHEBI:29035"/>
    </cofactor>
    <text evidence="3">Binds 2 manganese ions per subunit.</text>
</comment>
<organism evidence="5 6">
    <name type="scientific">Saprospira grandis (strain Lewin)</name>
    <dbReference type="NCBI Taxonomy" id="984262"/>
    <lineage>
        <taxon>Bacteria</taxon>
        <taxon>Pseudomonadati</taxon>
        <taxon>Bacteroidota</taxon>
        <taxon>Saprospiria</taxon>
        <taxon>Saprospirales</taxon>
        <taxon>Saprospiraceae</taxon>
        <taxon>Saprospira</taxon>
    </lineage>
</organism>
<keyword evidence="1 3" id="KW-0479">Metal-binding</keyword>